<evidence type="ECO:0000256" key="3">
    <source>
        <dbReference type="ARBA" id="ARBA00004496"/>
    </source>
</evidence>
<dbReference type="Pfam" id="PF00365">
    <property type="entry name" value="PFK"/>
    <property type="match status" value="1"/>
</dbReference>
<dbReference type="InterPro" id="IPR000023">
    <property type="entry name" value="Phosphofructokinase_dom"/>
</dbReference>
<evidence type="ECO:0000256" key="9">
    <source>
        <dbReference type="ARBA" id="ARBA00022741"/>
    </source>
</evidence>
<feature type="binding site" evidence="15">
    <location>
        <begin position="72"/>
        <end position="73"/>
    </location>
    <ligand>
        <name>ATP</name>
        <dbReference type="ChEBI" id="CHEBI:30616"/>
    </ligand>
</feature>
<sequence length="319" mass="33893">MKKIAVLTSGGDAPGMNTAIRAVVRRGIFKGLDVYGVQNGYKGLIAGDFIPMDFKSVGDILHRGGTILQSTRCDEFRTEEGQKKGIEQLENAGISGLVVIGGDGSFQGATKLNAQGVAAIGIPGTIDNDISGTDYTIGFDTAVNTALDAIDKIRDTASSHERTYVIEVMGRDAGDIALWAGMCAGAESIIIPEAIDDIEDVIDRVQKGAKRGKKHSIIVVAEGVGKGDEIGKVIEERTGFETKVTILGHFQRGGSPSAYDRMMSTQMGAKAVDLLVDGIAGVMVGLRNGQLVHTPFEEALQYKRKLDMATYDLARSLSI</sequence>
<keyword evidence="13 15" id="KW-0324">Glycolysis</keyword>
<feature type="binding site" evidence="15">
    <location>
        <position position="243"/>
    </location>
    <ligand>
        <name>substrate</name>
        <note>ligand shared between dimeric partners</note>
    </ligand>
</feature>
<dbReference type="EC" id="2.7.1.11" evidence="15"/>
<dbReference type="EMBL" id="LQWZ01000011">
    <property type="protein sequence ID" value="OAH58110.1"/>
    <property type="molecule type" value="Genomic_DNA"/>
</dbReference>
<dbReference type="InterPro" id="IPR015912">
    <property type="entry name" value="Phosphofructokinase_CS"/>
</dbReference>
<name>A0A177KXP8_9BACI</name>
<evidence type="ECO:0000256" key="13">
    <source>
        <dbReference type="ARBA" id="ARBA00023152"/>
    </source>
</evidence>
<feature type="binding site" description="in other chain" evidence="15">
    <location>
        <begin position="169"/>
        <end position="171"/>
    </location>
    <ligand>
        <name>substrate</name>
        <note>ligand shared between dimeric partners</note>
    </ligand>
</feature>
<dbReference type="Gene3D" id="3.40.50.450">
    <property type="match status" value="1"/>
</dbReference>
<protein>
    <recommendedName>
        <fullName evidence="15">ATP-dependent 6-phosphofructokinase</fullName>
        <shortName evidence="15">ATP-PFK</shortName>
        <shortName evidence="15">Phosphofructokinase</shortName>
        <ecNumber evidence="15">2.7.1.11</ecNumber>
    </recommendedName>
    <alternativeName>
        <fullName evidence="15">Phosphohexokinase</fullName>
    </alternativeName>
</protein>
<dbReference type="GO" id="GO:0006002">
    <property type="term" value="P:fructose 6-phosphate metabolic process"/>
    <property type="evidence" value="ECO:0007669"/>
    <property type="project" value="UniProtKB-UniRule"/>
</dbReference>
<dbReference type="RefSeq" id="WP_018395808.1">
    <property type="nucleotide sequence ID" value="NZ_LQWZ01000011.1"/>
</dbReference>
<reference evidence="17 18" key="1">
    <citation type="submission" date="2016-01" db="EMBL/GenBank/DDBJ databases">
        <title>Investigation of taxonomic status of Bacillus aminovorans.</title>
        <authorList>
            <person name="Verma A."/>
            <person name="Pal Y."/>
            <person name="Krishnamurthi S."/>
        </authorList>
    </citation>
    <scope>NUCLEOTIDE SEQUENCE [LARGE SCALE GENOMIC DNA]</scope>
    <source>
        <strain evidence="17 18">DSM 4337</strain>
    </source>
</reference>
<keyword evidence="9 15" id="KW-0547">Nucleotide-binding</keyword>
<feature type="binding site" description="in other chain" evidence="15">
    <location>
        <position position="154"/>
    </location>
    <ligand>
        <name>ADP</name>
        <dbReference type="ChEBI" id="CHEBI:456216"/>
        <note>allosteric activator; ligand shared between dimeric partners</note>
    </ligand>
</feature>
<dbReference type="GO" id="GO:0061621">
    <property type="term" value="P:canonical glycolysis"/>
    <property type="evidence" value="ECO:0007669"/>
    <property type="project" value="TreeGrafter"/>
</dbReference>
<keyword evidence="11 15" id="KW-0067">ATP-binding</keyword>
<dbReference type="InterPro" id="IPR012828">
    <property type="entry name" value="PFKA_ATP_prok"/>
</dbReference>
<comment type="subcellular location">
    <subcellularLocation>
        <location evidence="3 15">Cytoplasm</location>
    </subcellularLocation>
</comment>
<dbReference type="NCBIfam" id="NF002872">
    <property type="entry name" value="PRK03202.1"/>
    <property type="match status" value="1"/>
</dbReference>
<accession>A0A177KXP8</accession>
<feature type="binding site" description="in other chain" evidence="15">
    <location>
        <position position="211"/>
    </location>
    <ligand>
        <name>ADP</name>
        <dbReference type="ChEBI" id="CHEBI:456216"/>
        <note>allosteric activator; ligand shared between dimeric partners</note>
    </ligand>
</feature>
<comment type="catalytic activity">
    <reaction evidence="14 15">
        <text>beta-D-fructose 6-phosphate + ATP = beta-D-fructose 1,6-bisphosphate + ADP + H(+)</text>
        <dbReference type="Rhea" id="RHEA:16109"/>
        <dbReference type="ChEBI" id="CHEBI:15378"/>
        <dbReference type="ChEBI" id="CHEBI:30616"/>
        <dbReference type="ChEBI" id="CHEBI:32966"/>
        <dbReference type="ChEBI" id="CHEBI:57634"/>
        <dbReference type="ChEBI" id="CHEBI:456216"/>
        <dbReference type="EC" id="2.7.1.11"/>
    </reaction>
</comment>
<dbReference type="GO" id="GO:0048029">
    <property type="term" value="F:monosaccharide binding"/>
    <property type="evidence" value="ECO:0007669"/>
    <property type="project" value="TreeGrafter"/>
</dbReference>
<feature type="binding site" evidence="15">
    <location>
        <begin position="102"/>
        <end position="105"/>
    </location>
    <ligand>
        <name>ATP</name>
        <dbReference type="ChEBI" id="CHEBI:30616"/>
    </ligand>
</feature>
<dbReference type="FunFam" id="3.40.50.460:FF:000002">
    <property type="entry name" value="ATP-dependent 6-phosphofructokinase"/>
    <property type="match status" value="1"/>
</dbReference>
<evidence type="ECO:0000256" key="12">
    <source>
        <dbReference type="ARBA" id="ARBA00022842"/>
    </source>
</evidence>
<keyword evidence="12 15" id="KW-0460">Magnesium</keyword>
<keyword evidence="6 15" id="KW-0021">Allosteric enzyme</keyword>
<keyword evidence="5 15" id="KW-0963">Cytoplasm</keyword>
<evidence type="ECO:0000256" key="14">
    <source>
        <dbReference type="ARBA" id="ARBA00048070"/>
    </source>
</evidence>
<dbReference type="SUPFAM" id="SSF53784">
    <property type="entry name" value="Phosphofructokinase"/>
    <property type="match status" value="1"/>
</dbReference>
<comment type="caution">
    <text evidence="17">The sequence shown here is derived from an EMBL/GenBank/DDBJ whole genome shotgun (WGS) entry which is preliminary data.</text>
</comment>
<evidence type="ECO:0000256" key="11">
    <source>
        <dbReference type="ARBA" id="ARBA00022840"/>
    </source>
</evidence>
<comment type="function">
    <text evidence="2 15">Catalyzes the phosphorylation of D-fructose 6-phosphate to fructose 1,6-bisphosphate by ATP, the first committing step of glycolysis.</text>
</comment>
<dbReference type="GO" id="GO:0005524">
    <property type="term" value="F:ATP binding"/>
    <property type="evidence" value="ECO:0007669"/>
    <property type="project" value="UniProtKB-UniRule"/>
</dbReference>
<evidence type="ECO:0000256" key="5">
    <source>
        <dbReference type="ARBA" id="ARBA00022490"/>
    </source>
</evidence>
<dbReference type="GO" id="GO:0046872">
    <property type="term" value="F:metal ion binding"/>
    <property type="evidence" value="ECO:0007669"/>
    <property type="project" value="UniProtKB-KW"/>
</dbReference>
<feature type="binding site" description="in other chain" evidence="15">
    <location>
        <begin position="185"/>
        <end position="187"/>
    </location>
    <ligand>
        <name>ADP</name>
        <dbReference type="ChEBI" id="CHEBI:456216"/>
        <note>allosteric activator; ligand shared between dimeric partners</note>
    </ligand>
</feature>
<dbReference type="InterPro" id="IPR012003">
    <property type="entry name" value="ATP_PFK_prok-type"/>
</dbReference>
<feature type="binding site" description="in other chain" evidence="15">
    <location>
        <begin position="125"/>
        <end position="127"/>
    </location>
    <ligand>
        <name>substrate</name>
        <note>ligand shared between dimeric partners</note>
    </ligand>
</feature>
<gene>
    <name evidence="15" type="primary">pfkA</name>
    <name evidence="17" type="ORF">AWH48_18740</name>
</gene>
<comment type="caution">
    <text evidence="15">Lacks conserved residue(s) required for the propagation of feature annotation.</text>
</comment>
<comment type="similarity">
    <text evidence="15">Belongs to the phosphofructokinase type A (PFKA) family. ATP-dependent PFK group I subfamily. Prokaryotic clade 'B1' sub-subfamily.</text>
</comment>
<dbReference type="PRINTS" id="PR00476">
    <property type="entry name" value="PHFRCTKINASE"/>
</dbReference>
<feature type="binding site" description="in other chain" evidence="15">
    <location>
        <position position="222"/>
    </location>
    <ligand>
        <name>substrate</name>
        <note>ligand shared between dimeric partners</note>
    </ligand>
</feature>
<dbReference type="GO" id="GO:0016208">
    <property type="term" value="F:AMP binding"/>
    <property type="evidence" value="ECO:0007669"/>
    <property type="project" value="TreeGrafter"/>
</dbReference>
<comment type="cofactor">
    <cofactor evidence="1 15">
        <name>Mg(2+)</name>
        <dbReference type="ChEBI" id="CHEBI:18420"/>
    </cofactor>
</comment>
<dbReference type="PANTHER" id="PTHR13697">
    <property type="entry name" value="PHOSPHOFRUCTOKINASE"/>
    <property type="match status" value="1"/>
</dbReference>
<dbReference type="PIRSF" id="PIRSF000532">
    <property type="entry name" value="ATP_PFK_prok"/>
    <property type="match status" value="1"/>
</dbReference>
<dbReference type="UniPathway" id="UPA00109">
    <property type="reaction ID" value="UER00182"/>
</dbReference>
<dbReference type="FunFam" id="3.40.50.450:FF:000001">
    <property type="entry name" value="ATP-dependent 6-phosphofructokinase"/>
    <property type="match status" value="1"/>
</dbReference>
<keyword evidence="7 15" id="KW-0808">Transferase</keyword>
<dbReference type="OrthoDB" id="9802503at2"/>
<dbReference type="GO" id="GO:0003872">
    <property type="term" value="F:6-phosphofructokinase activity"/>
    <property type="evidence" value="ECO:0007669"/>
    <property type="project" value="UniProtKB-UniRule"/>
</dbReference>
<dbReference type="GO" id="GO:0005945">
    <property type="term" value="C:6-phosphofructokinase complex"/>
    <property type="evidence" value="ECO:0007669"/>
    <property type="project" value="TreeGrafter"/>
</dbReference>
<feature type="binding site" evidence="15">
    <location>
        <position position="11"/>
    </location>
    <ligand>
        <name>ATP</name>
        <dbReference type="ChEBI" id="CHEBI:30616"/>
    </ligand>
</feature>
<evidence type="ECO:0000256" key="4">
    <source>
        <dbReference type="ARBA" id="ARBA00004679"/>
    </source>
</evidence>
<dbReference type="Proteomes" id="UP000077271">
    <property type="component" value="Unassembled WGS sequence"/>
</dbReference>
<dbReference type="InterPro" id="IPR035966">
    <property type="entry name" value="PKF_sf"/>
</dbReference>
<dbReference type="GO" id="GO:0030388">
    <property type="term" value="P:fructose 1,6-bisphosphate metabolic process"/>
    <property type="evidence" value="ECO:0007669"/>
    <property type="project" value="TreeGrafter"/>
</dbReference>
<evidence type="ECO:0000256" key="1">
    <source>
        <dbReference type="ARBA" id="ARBA00001946"/>
    </source>
</evidence>
<dbReference type="InterPro" id="IPR022953">
    <property type="entry name" value="ATP_PFK"/>
</dbReference>
<evidence type="ECO:0000313" key="17">
    <source>
        <dbReference type="EMBL" id="OAH58110.1"/>
    </source>
</evidence>
<evidence type="ECO:0000256" key="7">
    <source>
        <dbReference type="ARBA" id="ARBA00022679"/>
    </source>
</evidence>
<feature type="binding site" description="in other chain" evidence="15">
    <location>
        <begin position="213"/>
        <end position="215"/>
    </location>
    <ligand>
        <name>ADP</name>
        <dbReference type="ChEBI" id="CHEBI:456216"/>
        <note>allosteric activator; ligand shared between dimeric partners</note>
    </ligand>
</feature>
<feature type="active site" description="Proton acceptor" evidence="15">
    <location>
        <position position="127"/>
    </location>
</feature>
<comment type="activity regulation">
    <text evidence="15">Allosterically activated by ADP and other diphosphonucleosides, and allosterically inhibited by phosphoenolpyruvate.</text>
</comment>
<keyword evidence="8 15" id="KW-0479">Metal-binding</keyword>
<dbReference type="AlphaFoldDB" id="A0A177KXP8"/>
<evidence type="ECO:0000259" key="16">
    <source>
        <dbReference type="Pfam" id="PF00365"/>
    </source>
</evidence>
<proteinExistence type="inferred from homology"/>
<dbReference type="Gene3D" id="3.40.50.460">
    <property type="entry name" value="Phosphofructokinase domain"/>
    <property type="match status" value="1"/>
</dbReference>
<evidence type="ECO:0000256" key="2">
    <source>
        <dbReference type="ARBA" id="ARBA00002659"/>
    </source>
</evidence>
<evidence type="ECO:0000256" key="6">
    <source>
        <dbReference type="ARBA" id="ARBA00022533"/>
    </source>
</evidence>
<dbReference type="HAMAP" id="MF_00339">
    <property type="entry name" value="Phosphofructokinase_I_B1"/>
    <property type="match status" value="1"/>
</dbReference>
<dbReference type="PROSITE" id="PS00433">
    <property type="entry name" value="PHOSPHOFRUCTOKINASE"/>
    <property type="match status" value="1"/>
</dbReference>
<dbReference type="GO" id="GO:0042802">
    <property type="term" value="F:identical protein binding"/>
    <property type="evidence" value="ECO:0007669"/>
    <property type="project" value="TreeGrafter"/>
</dbReference>
<dbReference type="PANTHER" id="PTHR13697:SF4">
    <property type="entry name" value="ATP-DEPENDENT 6-PHOSPHOFRUCTOKINASE"/>
    <property type="match status" value="1"/>
</dbReference>
<organism evidence="17 18">
    <name type="scientific">Domibacillus aminovorans</name>
    <dbReference type="NCBI Taxonomy" id="29332"/>
    <lineage>
        <taxon>Bacteria</taxon>
        <taxon>Bacillati</taxon>
        <taxon>Bacillota</taxon>
        <taxon>Bacilli</taxon>
        <taxon>Bacillales</taxon>
        <taxon>Bacillaceae</taxon>
        <taxon>Domibacillus</taxon>
    </lineage>
</organism>
<feature type="binding site" evidence="15">
    <location>
        <position position="162"/>
    </location>
    <ligand>
        <name>substrate</name>
        <note>ligand shared between dimeric partners</note>
    </ligand>
</feature>
<comment type="subunit">
    <text evidence="15">Homotetramer.</text>
</comment>
<comment type="pathway">
    <text evidence="4 15">Carbohydrate degradation; glycolysis; D-glyceraldehyde 3-phosphate and glycerone phosphate from D-glucose: step 3/4.</text>
</comment>
<evidence type="ECO:0000256" key="8">
    <source>
        <dbReference type="ARBA" id="ARBA00022723"/>
    </source>
</evidence>
<dbReference type="GO" id="GO:0070095">
    <property type="term" value="F:fructose-6-phosphate binding"/>
    <property type="evidence" value="ECO:0007669"/>
    <property type="project" value="TreeGrafter"/>
</dbReference>
<keyword evidence="10 15" id="KW-0418">Kinase</keyword>
<feature type="binding site" description="in other chain" evidence="15">
    <location>
        <begin position="249"/>
        <end position="252"/>
    </location>
    <ligand>
        <name>substrate</name>
        <note>ligand shared between dimeric partners</note>
    </ligand>
</feature>
<feature type="binding site" evidence="15">
    <location>
        <begin position="21"/>
        <end position="25"/>
    </location>
    <ligand>
        <name>ADP</name>
        <dbReference type="ChEBI" id="CHEBI:456216"/>
        <note>allosteric activator; ligand shared between dimeric partners</note>
    </ligand>
</feature>
<evidence type="ECO:0000256" key="10">
    <source>
        <dbReference type="ARBA" id="ARBA00022777"/>
    </source>
</evidence>
<evidence type="ECO:0000313" key="18">
    <source>
        <dbReference type="Proteomes" id="UP000077271"/>
    </source>
</evidence>
<dbReference type="NCBIfam" id="TIGR02482">
    <property type="entry name" value="PFKA_ATP"/>
    <property type="match status" value="1"/>
</dbReference>
<feature type="domain" description="Phosphofructokinase" evidence="16">
    <location>
        <begin position="3"/>
        <end position="275"/>
    </location>
</feature>
<feature type="binding site" evidence="15">
    <location>
        <position position="103"/>
    </location>
    <ligand>
        <name>Mg(2+)</name>
        <dbReference type="ChEBI" id="CHEBI:18420"/>
        <note>catalytic</note>
    </ligand>
</feature>
<evidence type="ECO:0000256" key="15">
    <source>
        <dbReference type="HAMAP-Rule" id="MF_00339"/>
    </source>
</evidence>